<dbReference type="InterPro" id="IPR007197">
    <property type="entry name" value="rSAM"/>
</dbReference>
<evidence type="ECO:0000259" key="11">
    <source>
        <dbReference type="PROSITE" id="PS51918"/>
    </source>
</evidence>
<dbReference type="InterPro" id="IPR010505">
    <property type="entry name" value="MoaA_twitch"/>
</dbReference>
<dbReference type="PROSITE" id="PS51918">
    <property type="entry name" value="RADICAL_SAM"/>
    <property type="match status" value="1"/>
</dbReference>
<evidence type="ECO:0000256" key="10">
    <source>
        <dbReference type="ARBA" id="ARBA00023239"/>
    </source>
</evidence>
<dbReference type="EMBL" id="JASJOU010000010">
    <property type="protein sequence ID" value="MDJ1503987.1"/>
    <property type="molecule type" value="Genomic_DNA"/>
</dbReference>
<dbReference type="GO" id="GO:0046872">
    <property type="term" value="F:metal ion binding"/>
    <property type="evidence" value="ECO:0007669"/>
    <property type="project" value="UniProtKB-KW"/>
</dbReference>
<dbReference type="Proteomes" id="UP001232063">
    <property type="component" value="Unassembled WGS sequence"/>
</dbReference>
<gene>
    <name evidence="12" type="ORF">QNI22_25225</name>
</gene>
<evidence type="ECO:0000256" key="4">
    <source>
        <dbReference type="ARBA" id="ARBA00022723"/>
    </source>
</evidence>
<keyword evidence="9" id="KW-0501">Molybdenum cofactor biosynthesis</keyword>
<keyword evidence="3" id="KW-0949">S-adenosyl-L-methionine</keyword>
<dbReference type="InterPro" id="IPR006638">
    <property type="entry name" value="Elp3/MiaA/NifB-like_rSAM"/>
</dbReference>
<comment type="caution">
    <text evidence="12">The sequence shown here is derived from an EMBL/GenBank/DDBJ whole genome shotgun (WGS) entry which is preliminary data.</text>
</comment>
<evidence type="ECO:0000313" key="12">
    <source>
        <dbReference type="EMBL" id="MDJ1503987.1"/>
    </source>
</evidence>
<keyword evidence="6" id="KW-0408">Iron</keyword>
<dbReference type="SUPFAM" id="SSF102114">
    <property type="entry name" value="Radical SAM enzymes"/>
    <property type="match status" value="1"/>
</dbReference>
<evidence type="ECO:0000313" key="13">
    <source>
        <dbReference type="Proteomes" id="UP001232063"/>
    </source>
</evidence>
<dbReference type="AlphaFoldDB" id="A0AAE3UHY4"/>
<feature type="domain" description="Radical SAM core" evidence="11">
    <location>
        <begin position="7"/>
        <end position="235"/>
    </location>
</feature>
<dbReference type="InterPro" id="IPR058240">
    <property type="entry name" value="rSAM_sf"/>
</dbReference>
<dbReference type="GO" id="GO:0005525">
    <property type="term" value="F:GTP binding"/>
    <property type="evidence" value="ECO:0007669"/>
    <property type="project" value="UniProtKB-KW"/>
</dbReference>
<dbReference type="GO" id="GO:0051539">
    <property type="term" value="F:4 iron, 4 sulfur cluster binding"/>
    <property type="evidence" value="ECO:0007669"/>
    <property type="project" value="UniProtKB-KW"/>
</dbReference>
<evidence type="ECO:0000256" key="9">
    <source>
        <dbReference type="ARBA" id="ARBA00023150"/>
    </source>
</evidence>
<dbReference type="CDD" id="cd01335">
    <property type="entry name" value="Radical_SAM"/>
    <property type="match status" value="1"/>
</dbReference>
<dbReference type="SFLD" id="SFLDG01386">
    <property type="entry name" value="main_SPASM_domain-containing"/>
    <property type="match status" value="1"/>
</dbReference>
<dbReference type="GO" id="GO:0061798">
    <property type="term" value="F:GTP 3',8'-cyclase activity"/>
    <property type="evidence" value="ECO:0007669"/>
    <property type="project" value="TreeGrafter"/>
</dbReference>
<keyword evidence="2" id="KW-0004">4Fe-4S</keyword>
<dbReference type="GO" id="GO:0061799">
    <property type="term" value="F:cyclic pyranopterin monophosphate synthase activity"/>
    <property type="evidence" value="ECO:0007669"/>
    <property type="project" value="TreeGrafter"/>
</dbReference>
<sequence>MIEITDIYGRAFKTLRVSLTNTCNLGCVYCVDESDQNRFQKQDILSSNELITQKALSVDEFIEVIRSLHEILGLETLRLTGGEPTLYRDLVPLLKGIRGIGISAIKMTTNGYLLSHKIEQYAEAGLTSLNISLDAIEPEPFFQMSRRRNIQKILEGIIRAVELGLEVKINCVVMKGLNENQIIPLLNFAQRYNIRIRFLELMQMGHLYGNFEEYFFSEQDILDVIAAHTSFVTLPRDPSATAKYWELANGYQFGIISNESDPFCNDCNRLRVDSYGNIYGCLSDNTSIPVHEHLNEPDIMEEKLRQALSKKKKKFSGSTLSMLAIGG</sequence>
<keyword evidence="10" id="KW-0456">Lyase</keyword>
<comment type="cofactor">
    <cofactor evidence="1">
        <name>[4Fe-4S] cluster</name>
        <dbReference type="ChEBI" id="CHEBI:49883"/>
    </cofactor>
</comment>
<keyword evidence="8" id="KW-0342">GTP-binding</keyword>
<evidence type="ECO:0000256" key="1">
    <source>
        <dbReference type="ARBA" id="ARBA00001966"/>
    </source>
</evidence>
<organism evidence="12 13">
    <name type="scientific">Xanthocytophaga agilis</name>
    <dbReference type="NCBI Taxonomy" id="3048010"/>
    <lineage>
        <taxon>Bacteria</taxon>
        <taxon>Pseudomonadati</taxon>
        <taxon>Bacteroidota</taxon>
        <taxon>Cytophagia</taxon>
        <taxon>Cytophagales</taxon>
        <taxon>Rhodocytophagaceae</taxon>
        <taxon>Xanthocytophaga</taxon>
    </lineage>
</organism>
<dbReference type="InterPro" id="IPR050105">
    <property type="entry name" value="MoCo_biosynth_MoaA/MoaC"/>
</dbReference>
<evidence type="ECO:0000256" key="3">
    <source>
        <dbReference type="ARBA" id="ARBA00022691"/>
    </source>
</evidence>
<proteinExistence type="predicted"/>
<dbReference type="PANTHER" id="PTHR22960:SF0">
    <property type="entry name" value="MOLYBDENUM COFACTOR BIOSYNTHESIS PROTEIN 1"/>
    <property type="match status" value="1"/>
</dbReference>
<dbReference type="InterPro" id="IPR013785">
    <property type="entry name" value="Aldolase_TIM"/>
</dbReference>
<dbReference type="SFLD" id="SFLDG01067">
    <property type="entry name" value="SPASM/twitch_domain_containing"/>
    <property type="match status" value="1"/>
</dbReference>
<dbReference type="GO" id="GO:0006777">
    <property type="term" value="P:Mo-molybdopterin cofactor biosynthetic process"/>
    <property type="evidence" value="ECO:0007669"/>
    <property type="project" value="UniProtKB-KW"/>
</dbReference>
<dbReference type="InterPro" id="IPR040064">
    <property type="entry name" value="MoaA-like"/>
</dbReference>
<evidence type="ECO:0000256" key="6">
    <source>
        <dbReference type="ARBA" id="ARBA00023004"/>
    </source>
</evidence>
<accession>A0AAE3UHY4</accession>
<dbReference type="PANTHER" id="PTHR22960">
    <property type="entry name" value="MOLYBDOPTERIN COFACTOR SYNTHESIS PROTEIN A"/>
    <property type="match status" value="1"/>
</dbReference>
<name>A0AAE3UHY4_9BACT</name>
<evidence type="ECO:0000256" key="8">
    <source>
        <dbReference type="ARBA" id="ARBA00023134"/>
    </source>
</evidence>
<dbReference type="SFLD" id="SFLDS00029">
    <property type="entry name" value="Radical_SAM"/>
    <property type="match status" value="1"/>
</dbReference>
<dbReference type="SFLD" id="SFLDG01383">
    <property type="entry name" value="cyclic_pyranopterin_phosphate"/>
    <property type="match status" value="1"/>
</dbReference>
<dbReference type="Pfam" id="PF04055">
    <property type="entry name" value="Radical_SAM"/>
    <property type="match status" value="1"/>
</dbReference>
<keyword evidence="13" id="KW-1185">Reference proteome</keyword>
<dbReference type="SMART" id="SM00729">
    <property type="entry name" value="Elp3"/>
    <property type="match status" value="1"/>
</dbReference>
<evidence type="ECO:0000256" key="5">
    <source>
        <dbReference type="ARBA" id="ARBA00022741"/>
    </source>
</evidence>
<keyword evidence="5" id="KW-0547">Nucleotide-binding</keyword>
<keyword evidence="7" id="KW-0411">Iron-sulfur</keyword>
<evidence type="ECO:0000256" key="2">
    <source>
        <dbReference type="ARBA" id="ARBA00022485"/>
    </source>
</evidence>
<keyword evidence="4" id="KW-0479">Metal-binding</keyword>
<protein>
    <submittedName>
        <fullName evidence="12">Radical SAM protein</fullName>
    </submittedName>
</protein>
<reference evidence="12" key="1">
    <citation type="submission" date="2023-05" db="EMBL/GenBank/DDBJ databases">
        <authorList>
            <person name="Zhang X."/>
        </authorList>
    </citation>
    <scope>NUCLEOTIDE SEQUENCE</scope>
    <source>
        <strain evidence="12">BD1B2-1</strain>
    </source>
</reference>
<dbReference type="RefSeq" id="WP_314514816.1">
    <property type="nucleotide sequence ID" value="NZ_JASJOU010000010.1"/>
</dbReference>
<evidence type="ECO:0000256" key="7">
    <source>
        <dbReference type="ARBA" id="ARBA00023014"/>
    </source>
</evidence>
<dbReference type="Gene3D" id="3.20.20.70">
    <property type="entry name" value="Aldolase class I"/>
    <property type="match status" value="1"/>
</dbReference>
<dbReference type="Pfam" id="PF06463">
    <property type="entry name" value="Mob_synth_C"/>
    <property type="match status" value="1"/>
</dbReference>